<feature type="region of interest" description="Disordered" evidence="1">
    <location>
        <begin position="37"/>
        <end position="114"/>
    </location>
</feature>
<dbReference type="WBParaSite" id="MhA1_Contig2984.frz3.gene2">
    <property type="protein sequence ID" value="MhA1_Contig2984.frz3.gene2"/>
    <property type="gene ID" value="MhA1_Contig2984.frz3.gene2"/>
</dbReference>
<feature type="compositionally biased region" description="Polar residues" evidence="1">
    <location>
        <begin position="37"/>
        <end position="57"/>
    </location>
</feature>
<protein>
    <submittedName>
        <fullName evidence="3">Uncharacterized protein</fullName>
    </submittedName>
</protein>
<feature type="compositionally biased region" description="Polar residues" evidence="1">
    <location>
        <begin position="104"/>
        <end position="114"/>
    </location>
</feature>
<feature type="compositionally biased region" description="Basic and acidic residues" evidence="1">
    <location>
        <begin position="85"/>
        <end position="102"/>
    </location>
</feature>
<proteinExistence type="predicted"/>
<organism evidence="2 3">
    <name type="scientific">Meloidogyne hapla</name>
    <name type="common">Root-knot nematode worm</name>
    <dbReference type="NCBI Taxonomy" id="6305"/>
    <lineage>
        <taxon>Eukaryota</taxon>
        <taxon>Metazoa</taxon>
        <taxon>Ecdysozoa</taxon>
        <taxon>Nematoda</taxon>
        <taxon>Chromadorea</taxon>
        <taxon>Rhabditida</taxon>
        <taxon>Tylenchina</taxon>
        <taxon>Tylenchomorpha</taxon>
        <taxon>Tylenchoidea</taxon>
        <taxon>Meloidogynidae</taxon>
        <taxon>Meloidogyninae</taxon>
        <taxon>Meloidogyne</taxon>
    </lineage>
</organism>
<accession>A0A1I8BKX6</accession>
<sequence length="149" mass="16690">QITIGENFKSEAFFVVPLGQQLTKCSQQNGFAAAFSQPNKQQIVNKENSPKSPSPLNASEYLDLEEERRNGPKSVIRLENCGENLKGDIKNKSNSSNRKDSIRPSNTNTFVNTNGPLKITVNDDSGYEDSTLDSNDFKLINKERFFNNK</sequence>
<keyword evidence="2" id="KW-1185">Reference proteome</keyword>
<dbReference type="AlphaFoldDB" id="A0A1I8BKX6"/>
<evidence type="ECO:0000313" key="2">
    <source>
        <dbReference type="Proteomes" id="UP000095281"/>
    </source>
</evidence>
<dbReference type="Proteomes" id="UP000095281">
    <property type="component" value="Unplaced"/>
</dbReference>
<name>A0A1I8BKX6_MELHA</name>
<evidence type="ECO:0000256" key="1">
    <source>
        <dbReference type="SAM" id="MobiDB-lite"/>
    </source>
</evidence>
<evidence type="ECO:0000313" key="3">
    <source>
        <dbReference type="WBParaSite" id="MhA1_Contig2984.frz3.gene2"/>
    </source>
</evidence>
<reference evidence="3" key="1">
    <citation type="submission" date="2016-11" db="UniProtKB">
        <authorList>
            <consortium name="WormBaseParasite"/>
        </authorList>
    </citation>
    <scope>IDENTIFICATION</scope>
</reference>